<name>A0A7K0E125_9NOCA</name>
<evidence type="ECO:0000259" key="2">
    <source>
        <dbReference type="Pfam" id="PF19803"/>
    </source>
</evidence>
<feature type="domain" description="DUF6286" evidence="2">
    <location>
        <begin position="70"/>
        <end position="170"/>
    </location>
</feature>
<proteinExistence type="predicted"/>
<dbReference type="Pfam" id="PF19803">
    <property type="entry name" value="DUF6286"/>
    <property type="match status" value="1"/>
</dbReference>
<dbReference type="InterPro" id="IPR046253">
    <property type="entry name" value="DUF6286"/>
</dbReference>
<protein>
    <recommendedName>
        <fullName evidence="2">DUF6286 domain-containing protein</fullName>
    </recommendedName>
</protein>
<keyword evidence="1" id="KW-1133">Transmembrane helix</keyword>
<keyword evidence="1" id="KW-0472">Membrane</keyword>
<evidence type="ECO:0000256" key="1">
    <source>
        <dbReference type="SAM" id="Phobius"/>
    </source>
</evidence>
<dbReference type="OrthoDB" id="4562682at2"/>
<reference evidence="3 4" key="1">
    <citation type="submission" date="2019-10" db="EMBL/GenBank/DDBJ databases">
        <title>Nocardia macrotermitis sp. nov. and Nocardia aurantia sp. nov., isolated from the gut of fungus growing-termite Macrotermes natalensis.</title>
        <authorList>
            <person name="Benndorf R."/>
            <person name="Schwitalla J."/>
            <person name="Martin K."/>
            <person name="De Beer W."/>
            <person name="Kaster A.-K."/>
            <person name="Vollmers J."/>
            <person name="Poulsen M."/>
            <person name="Beemelmanns C."/>
        </authorList>
    </citation>
    <scope>NUCLEOTIDE SEQUENCE [LARGE SCALE GENOMIC DNA]</scope>
    <source>
        <strain evidence="3 4">RB56</strain>
    </source>
</reference>
<keyword evidence="1" id="KW-0812">Transmembrane</keyword>
<evidence type="ECO:0000313" key="4">
    <source>
        <dbReference type="Proteomes" id="UP000431401"/>
    </source>
</evidence>
<dbReference type="AlphaFoldDB" id="A0A7K0E125"/>
<feature type="transmembrane region" description="Helical" evidence="1">
    <location>
        <begin position="57"/>
        <end position="79"/>
    </location>
</feature>
<organism evidence="3 4">
    <name type="scientific">Nocardia aurantia</name>
    <dbReference type="NCBI Taxonomy" id="2585199"/>
    <lineage>
        <taxon>Bacteria</taxon>
        <taxon>Bacillati</taxon>
        <taxon>Actinomycetota</taxon>
        <taxon>Actinomycetes</taxon>
        <taxon>Mycobacteriales</taxon>
        <taxon>Nocardiaceae</taxon>
        <taxon>Nocardia</taxon>
    </lineage>
</organism>
<keyword evidence="4" id="KW-1185">Reference proteome</keyword>
<gene>
    <name evidence="3" type="ORF">NRB56_73740</name>
</gene>
<evidence type="ECO:0000313" key="3">
    <source>
        <dbReference type="EMBL" id="MQY31763.1"/>
    </source>
</evidence>
<dbReference type="Proteomes" id="UP000431401">
    <property type="component" value="Unassembled WGS sequence"/>
</dbReference>
<sequence length="188" mass="19779">MIRRPHRALPAAVLALTLLGVSAAVALTLIPGLTGARDYLWHDVVVRVLHGISWNDIRVAAAGLAAVAGGVALLALAVLPDRATVLPLAPGDGIAAGVVRSGLHRALGAAAESVDGVHSVRIVLRRRKVRVVARAGARSPELRRAVRDAVDERVTRIAPASSPRVSARVRRLGTVARQHNSKQLPGRR</sequence>
<dbReference type="EMBL" id="WEGI01000023">
    <property type="protein sequence ID" value="MQY31763.1"/>
    <property type="molecule type" value="Genomic_DNA"/>
</dbReference>
<accession>A0A7K0E125</accession>
<comment type="caution">
    <text evidence="3">The sequence shown here is derived from an EMBL/GenBank/DDBJ whole genome shotgun (WGS) entry which is preliminary data.</text>
</comment>
<dbReference type="RefSeq" id="WP_153348978.1">
    <property type="nucleotide sequence ID" value="NZ_WEGI01000023.1"/>
</dbReference>